<reference evidence="5 7" key="2">
    <citation type="submission" date="2019-06" db="EMBL/GenBank/DDBJ databases">
        <title>A comparative genomics study of ostrich specific Mycoplasmas.</title>
        <authorList>
            <person name="Botes A."/>
            <person name="Nel T."/>
        </authorList>
    </citation>
    <scope>NUCLEOTIDE SEQUENCE [LARGE SCALE GENOMIC DNA]</scope>
    <source>
        <strain evidence="5 7">Ms01</strain>
    </source>
</reference>
<accession>A0A502M3D9</accession>
<proteinExistence type="predicted"/>
<dbReference type="EMBL" id="CP034044">
    <property type="protein sequence ID" value="AZG68376.1"/>
    <property type="molecule type" value="Genomic_DNA"/>
</dbReference>
<dbReference type="KEGG" id="mstr:EGN60_00045"/>
<dbReference type="OrthoDB" id="394793at2"/>
<evidence type="ECO:0000313" key="6">
    <source>
        <dbReference type="Proteomes" id="UP000275883"/>
    </source>
</evidence>
<accession>A0A3G8LGX7</accession>
<evidence type="ECO:0000313" key="7">
    <source>
        <dbReference type="Proteomes" id="UP000317904"/>
    </source>
</evidence>
<keyword evidence="6" id="KW-1185">Reference proteome</keyword>
<dbReference type="KEGG" id="mstr:EGN60_00105"/>
<evidence type="ECO:0000313" key="4">
    <source>
        <dbReference type="EMBL" id="AZG68953.1"/>
    </source>
</evidence>
<dbReference type="InterPro" id="IPR013024">
    <property type="entry name" value="GGCT-like"/>
</dbReference>
<dbReference type="EMBL" id="CP034044">
    <property type="protein sequence ID" value="AZG68953.1"/>
    <property type="molecule type" value="Genomic_DNA"/>
</dbReference>
<dbReference type="InterPro" id="IPR036568">
    <property type="entry name" value="GGCT-like_sf"/>
</dbReference>
<dbReference type="Proteomes" id="UP000275883">
    <property type="component" value="Chromosome"/>
</dbReference>
<dbReference type="EMBL" id="VFSY01000029">
    <property type="protein sequence ID" value="TPI01179.1"/>
    <property type="molecule type" value="Genomic_DNA"/>
</dbReference>
<dbReference type="EMBL" id="CP034044">
    <property type="protein sequence ID" value="AZG68387.1"/>
    <property type="molecule type" value="Genomic_DNA"/>
</dbReference>
<dbReference type="CDD" id="cd06661">
    <property type="entry name" value="GGCT_like"/>
    <property type="match status" value="1"/>
</dbReference>
<dbReference type="Gene3D" id="3.10.490.10">
    <property type="entry name" value="Gamma-glutamyl cyclotransferase-like"/>
    <property type="match status" value="1"/>
</dbReference>
<feature type="domain" description="Gamma-glutamylcyclotransferase AIG2-like" evidence="1">
    <location>
        <begin position="10"/>
        <end position="108"/>
    </location>
</feature>
<name>A0A3G8LGX7_9MOLU</name>
<dbReference type="Proteomes" id="UP000317904">
    <property type="component" value="Unassembled WGS sequence"/>
</dbReference>
<dbReference type="RefSeq" id="WP_124724082.1">
    <property type="nucleotide sequence ID" value="NZ_CP034044.1"/>
</dbReference>
<evidence type="ECO:0000313" key="3">
    <source>
        <dbReference type="EMBL" id="AZG68387.1"/>
    </source>
</evidence>
<reference evidence="4 6" key="1">
    <citation type="submission" date="2018-11" db="EMBL/GenBank/DDBJ databases">
        <title>Genome sequence of Mycoplasma struthionis sp. nov.</title>
        <authorList>
            <person name="Spergser J."/>
        </authorList>
    </citation>
    <scope>NUCLEOTIDE SEQUENCE [LARGE SCALE GENOMIC DNA]</scope>
    <source>
        <strain evidence="4 6">237IA</strain>
    </source>
</reference>
<dbReference type="SUPFAM" id="SSF110857">
    <property type="entry name" value="Gamma-glutamyl cyclotransferase-like"/>
    <property type="match status" value="1"/>
</dbReference>
<evidence type="ECO:0000259" key="1">
    <source>
        <dbReference type="Pfam" id="PF06094"/>
    </source>
</evidence>
<protein>
    <submittedName>
        <fullName evidence="4">Gamma-glutamylcyclotransferase</fullName>
    </submittedName>
</protein>
<keyword evidence="4" id="KW-0808">Transferase</keyword>
<organism evidence="4 6">
    <name type="scientific">Mycoplasma struthionis</name>
    <dbReference type="NCBI Taxonomy" id="538220"/>
    <lineage>
        <taxon>Bacteria</taxon>
        <taxon>Bacillati</taxon>
        <taxon>Mycoplasmatota</taxon>
        <taxon>Mollicutes</taxon>
        <taxon>Mycoplasmataceae</taxon>
        <taxon>Mycoplasma</taxon>
    </lineage>
</organism>
<dbReference type="GO" id="GO:0016740">
    <property type="term" value="F:transferase activity"/>
    <property type="evidence" value="ECO:0007669"/>
    <property type="project" value="UniProtKB-KW"/>
</dbReference>
<gene>
    <name evidence="2" type="ORF">EGN60_00045</name>
    <name evidence="3" type="ORF">EGN60_00105</name>
    <name evidence="4" type="ORF">EGN60_03345</name>
    <name evidence="5" type="ORF">FJM01_03160</name>
</gene>
<evidence type="ECO:0000313" key="5">
    <source>
        <dbReference type="EMBL" id="TPI01179.1"/>
    </source>
</evidence>
<dbReference type="AlphaFoldDB" id="A0A3G8LGX7"/>
<dbReference type="InterPro" id="IPR009288">
    <property type="entry name" value="AIG2-like_dom"/>
</dbReference>
<dbReference type="Pfam" id="PF06094">
    <property type="entry name" value="GGACT"/>
    <property type="match status" value="1"/>
</dbReference>
<evidence type="ECO:0000313" key="2">
    <source>
        <dbReference type="EMBL" id="AZG68376.1"/>
    </source>
</evidence>
<dbReference type="KEGG" id="mstr:EGN60_03345"/>
<sequence>MVKEENKILLFSYGTIQDELFYKNLFNENTKKFKASLNGYAKCVDDTLYFLLKKDKASQVKGTVFEITKEELFLVDRWELFPEYQRFFVNVLNEETNEIVENVYVYTKLEVGRVFLAPEDMPFSKNPSATEENLKAFIEIEKATSHFPISDFLFLYKITKEEHDSMQNITHPYFSMIIEDHKSKQIIHEPCAMFSLAEKNEYYAVVCQFGRKNNLNSLFYYRTFHNLIKDFNPSINFKSHYDNFDIPFIKTKKPDYCLQMTQKPELKEDLVGWAEDRAFQYAVRDFNIDPFKRYNILLQGFFEGKPKNDK</sequence>